<dbReference type="Proteomes" id="UP001151760">
    <property type="component" value="Unassembled WGS sequence"/>
</dbReference>
<keyword evidence="3" id="KW-1185">Reference proteome</keyword>
<protein>
    <submittedName>
        <fullName evidence="2">Uncharacterized protein</fullName>
    </submittedName>
</protein>
<evidence type="ECO:0000313" key="3">
    <source>
        <dbReference type="Proteomes" id="UP001151760"/>
    </source>
</evidence>
<comment type="caution">
    <text evidence="2">The sequence shown here is derived from an EMBL/GenBank/DDBJ whole genome shotgun (WGS) entry which is preliminary data.</text>
</comment>
<gene>
    <name evidence="2" type="ORF">Tco_1055774</name>
</gene>
<name>A0ABQ5H2E2_9ASTR</name>
<feature type="compositionally biased region" description="Low complexity" evidence="1">
    <location>
        <begin position="132"/>
        <end position="145"/>
    </location>
</feature>
<reference evidence="2" key="2">
    <citation type="submission" date="2022-01" db="EMBL/GenBank/DDBJ databases">
        <authorList>
            <person name="Yamashiro T."/>
            <person name="Shiraishi A."/>
            <person name="Satake H."/>
            <person name="Nakayama K."/>
        </authorList>
    </citation>
    <scope>NUCLEOTIDE SEQUENCE</scope>
</reference>
<reference evidence="2" key="1">
    <citation type="journal article" date="2022" name="Int. J. Mol. Sci.">
        <title>Draft Genome of Tanacetum Coccineum: Genomic Comparison of Closely Related Tanacetum-Family Plants.</title>
        <authorList>
            <person name="Yamashiro T."/>
            <person name="Shiraishi A."/>
            <person name="Nakayama K."/>
            <person name="Satake H."/>
        </authorList>
    </citation>
    <scope>NUCLEOTIDE SEQUENCE</scope>
</reference>
<dbReference type="EMBL" id="BQNB010019080">
    <property type="protein sequence ID" value="GJT81432.1"/>
    <property type="molecule type" value="Genomic_DNA"/>
</dbReference>
<feature type="compositionally biased region" description="Polar residues" evidence="1">
    <location>
        <begin position="118"/>
        <end position="127"/>
    </location>
</feature>
<feature type="compositionally biased region" description="Basic and acidic residues" evidence="1">
    <location>
        <begin position="151"/>
        <end position="163"/>
    </location>
</feature>
<accession>A0ABQ5H2E2</accession>
<sequence>MQIVTRHRFSPNKSFVVHEKTNTPRSYLRCKLTGRIFNTVGLRWVPTGKIFTTSATKVDSEPPNGSNEDITNPYTCEQTLNVSAGTSFNPKKERLKVCPPQCVDHLVSEVAALEPAVSTGSPSSTLVDQDAPSPSTSQTPQESPSHVIPSDAKEADHDIEVAHMDNNPYIGIPIPEPGSEESSS</sequence>
<proteinExistence type="predicted"/>
<evidence type="ECO:0000256" key="1">
    <source>
        <dbReference type="SAM" id="MobiDB-lite"/>
    </source>
</evidence>
<evidence type="ECO:0000313" key="2">
    <source>
        <dbReference type="EMBL" id="GJT81432.1"/>
    </source>
</evidence>
<organism evidence="2 3">
    <name type="scientific">Tanacetum coccineum</name>
    <dbReference type="NCBI Taxonomy" id="301880"/>
    <lineage>
        <taxon>Eukaryota</taxon>
        <taxon>Viridiplantae</taxon>
        <taxon>Streptophyta</taxon>
        <taxon>Embryophyta</taxon>
        <taxon>Tracheophyta</taxon>
        <taxon>Spermatophyta</taxon>
        <taxon>Magnoliopsida</taxon>
        <taxon>eudicotyledons</taxon>
        <taxon>Gunneridae</taxon>
        <taxon>Pentapetalae</taxon>
        <taxon>asterids</taxon>
        <taxon>campanulids</taxon>
        <taxon>Asterales</taxon>
        <taxon>Asteraceae</taxon>
        <taxon>Asteroideae</taxon>
        <taxon>Anthemideae</taxon>
        <taxon>Anthemidinae</taxon>
        <taxon>Tanacetum</taxon>
    </lineage>
</organism>
<feature type="region of interest" description="Disordered" evidence="1">
    <location>
        <begin position="115"/>
        <end position="184"/>
    </location>
</feature>